<evidence type="ECO:0000256" key="1">
    <source>
        <dbReference type="SAM" id="Phobius"/>
    </source>
</evidence>
<dbReference type="Gene3D" id="3.30.70.2650">
    <property type="match status" value="1"/>
</dbReference>
<keyword evidence="1" id="KW-0472">Membrane</keyword>
<evidence type="ECO:0000313" key="3">
    <source>
        <dbReference type="EMBL" id="PIR86372.1"/>
    </source>
</evidence>
<dbReference type="EMBL" id="PFBF01000028">
    <property type="protein sequence ID" value="PIR86372.1"/>
    <property type="molecule type" value="Genomic_DNA"/>
</dbReference>
<protein>
    <recommendedName>
        <fullName evidence="2">Transcriptional repressor PaaX-like central Cas2-like domain-containing protein</fullName>
    </recommendedName>
</protein>
<dbReference type="InterPro" id="IPR048846">
    <property type="entry name" value="PaaX-like_central"/>
</dbReference>
<dbReference type="PANTHER" id="PTHR30319">
    <property type="entry name" value="PHENYLACETIC ACID REGULATOR-RELATED TRANSCRIPTIONAL REPRESSOR"/>
    <property type="match status" value="1"/>
</dbReference>
<comment type="caution">
    <text evidence="3">The sequence shown here is derived from an EMBL/GenBank/DDBJ whole genome shotgun (WGS) entry which is preliminary data.</text>
</comment>
<organism evidence="3 4">
    <name type="scientific">Candidatus Kaiserbacteria bacterium CG10_big_fil_rev_8_21_14_0_10_43_70</name>
    <dbReference type="NCBI Taxonomy" id="1974605"/>
    <lineage>
        <taxon>Bacteria</taxon>
        <taxon>Candidatus Kaiseribacteriota</taxon>
    </lineage>
</organism>
<dbReference type="AlphaFoldDB" id="A0A2H0UIZ8"/>
<gene>
    <name evidence="3" type="ORF">COU13_01310</name>
</gene>
<feature type="transmembrane region" description="Helical" evidence="1">
    <location>
        <begin position="20"/>
        <end position="41"/>
    </location>
</feature>
<proteinExistence type="predicted"/>
<reference evidence="4" key="1">
    <citation type="submission" date="2017-09" db="EMBL/GenBank/DDBJ databases">
        <title>Depth-based differentiation of microbial function through sediment-hosted aquifers and enrichment of novel symbionts in the deep terrestrial subsurface.</title>
        <authorList>
            <person name="Probst A.J."/>
            <person name="Ladd B."/>
            <person name="Jarett J.K."/>
            <person name="Geller-Mcgrath D.E."/>
            <person name="Sieber C.M.K."/>
            <person name="Emerson J.B."/>
            <person name="Anantharaman K."/>
            <person name="Thomas B.C."/>
            <person name="Malmstrom R."/>
            <person name="Stieglmeier M."/>
            <person name="Klingl A."/>
            <person name="Woyke T."/>
            <person name="Ryan C.M."/>
            <person name="Banfield J.F."/>
        </authorList>
    </citation>
    <scope>NUCLEOTIDE SEQUENCE [LARGE SCALE GENOMIC DNA]</scope>
</reference>
<accession>A0A2H0UIZ8</accession>
<keyword evidence="1" id="KW-1133">Transmembrane helix</keyword>
<evidence type="ECO:0000259" key="2">
    <source>
        <dbReference type="Pfam" id="PF20803"/>
    </source>
</evidence>
<dbReference type="PANTHER" id="PTHR30319:SF1">
    <property type="entry name" value="TRANSCRIPTIONAL REPRESSOR PAAX"/>
    <property type="match status" value="1"/>
</dbReference>
<name>A0A2H0UIZ8_9BACT</name>
<sequence>MGEIEERVKVRRRKQNIRFAILSAIKIAGMLSVAVIAPNALQLLRYTHNKKSQYKSRVLESLERLEKNGYVKKGSDGKFQITQKGEILLLKFSNNTSVKKHKKWDRKWRVVIFDIPEQRKLSRDNLRLALKSVGFAKLQNSVWVFPYDCEDILALLKTNYRLGKEVQYMVVEELEEDRQLRKLFKIKEKRR</sequence>
<dbReference type="Pfam" id="PF20803">
    <property type="entry name" value="PaaX_M"/>
    <property type="match status" value="1"/>
</dbReference>
<keyword evidence="1" id="KW-0812">Transmembrane</keyword>
<feature type="domain" description="Transcriptional repressor PaaX-like central Cas2-like" evidence="2">
    <location>
        <begin position="102"/>
        <end position="177"/>
    </location>
</feature>
<dbReference type="Proteomes" id="UP000230706">
    <property type="component" value="Unassembled WGS sequence"/>
</dbReference>
<evidence type="ECO:0000313" key="4">
    <source>
        <dbReference type="Proteomes" id="UP000230706"/>
    </source>
</evidence>
<dbReference type="GO" id="GO:0006351">
    <property type="term" value="P:DNA-templated transcription"/>
    <property type="evidence" value="ECO:0007669"/>
    <property type="project" value="TreeGrafter"/>
</dbReference>